<dbReference type="AlphaFoldDB" id="A0A0N7L8G4"/>
<dbReference type="Proteomes" id="UP000054928">
    <property type="component" value="Unassembled WGS sequence"/>
</dbReference>
<proteinExistence type="predicted"/>
<sequence>MIEIKQTASNEGYNLIASRSVDSAYEAAFNIQHGLLTETSAKKKAKTNLLQMTRLVVCGDKQPIRP</sequence>
<keyword evidence="2" id="KW-1185">Reference proteome</keyword>
<evidence type="ECO:0000313" key="1">
    <source>
        <dbReference type="EMBL" id="CEG49803.1"/>
    </source>
</evidence>
<reference evidence="2" key="1">
    <citation type="submission" date="2014-09" db="EMBL/GenBank/DDBJ databases">
        <authorList>
            <person name="Sharma Rahul"/>
            <person name="Thines Marco"/>
        </authorList>
    </citation>
    <scope>NUCLEOTIDE SEQUENCE [LARGE SCALE GENOMIC DNA]</scope>
</reference>
<evidence type="ECO:0000313" key="2">
    <source>
        <dbReference type="Proteomes" id="UP000054928"/>
    </source>
</evidence>
<protein>
    <submittedName>
        <fullName evidence="1">Uncharacterized protein</fullName>
    </submittedName>
</protein>
<organism evidence="1 2">
    <name type="scientific">Plasmopara halstedii</name>
    <name type="common">Downy mildew of sunflower</name>
    <dbReference type="NCBI Taxonomy" id="4781"/>
    <lineage>
        <taxon>Eukaryota</taxon>
        <taxon>Sar</taxon>
        <taxon>Stramenopiles</taxon>
        <taxon>Oomycota</taxon>
        <taxon>Peronosporomycetes</taxon>
        <taxon>Peronosporales</taxon>
        <taxon>Peronosporaceae</taxon>
        <taxon>Plasmopara</taxon>
    </lineage>
</organism>
<accession>A0A0N7L8G4</accession>
<name>A0A0N7L8G4_PLAHL</name>
<dbReference type="RefSeq" id="XP_036263504.1">
    <property type="nucleotide sequence ID" value="XM_036407264.1"/>
</dbReference>
<dbReference type="EMBL" id="CCYD01003092">
    <property type="protein sequence ID" value="CEG49803.1"/>
    <property type="molecule type" value="Genomic_DNA"/>
</dbReference>
<dbReference type="GeneID" id="59052982"/>